<organism evidence="14 15">
    <name type="scientific">Candidatus Brocadia fulgida</name>
    <dbReference type="NCBI Taxonomy" id="380242"/>
    <lineage>
        <taxon>Bacteria</taxon>
        <taxon>Pseudomonadati</taxon>
        <taxon>Planctomycetota</taxon>
        <taxon>Candidatus Brocadiia</taxon>
        <taxon>Candidatus Brocadiales</taxon>
        <taxon>Candidatus Brocadiaceae</taxon>
        <taxon>Candidatus Brocadia</taxon>
    </lineage>
</organism>
<dbReference type="InterPro" id="IPR005722">
    <property type="entry name" value="ATP_synth_F1_bsu"/>
</dbReference>
<keyword evidence="14" id="KW-0378">Hydrolase</keyword>
<feature type="binding site" evidence="12">
    <location>
        <begin position="174"/>
        <end position="181"/>
    </location>
    <ligand>
        <name>ATP</name>
        <dbReference type="ChEBI" id="CHEBI:30616"/>
    </ligand>
</feature>
<evidence type="ECO:0000256" key="2">
    <source>
        <dbReference type="ARBA" id="ARBA00008936"/>
    </source>
</evidence>
<dbReference type="InterPro" id="IPR000194">
    <property type="entry name" value="ATPase_F1/V1/A1_a/bsu_nucl-bd"/>
</dbReference>
<dbReference type="GO" id="GO:0045259">
    <property type="term" value="C:proton-transporting ATP synthase complex"/>
    <property type="evidence" value="ECO:0007669"/>
    <property type="project" value="UniProtKB-KW"/>
</dbReference>
<keyword evidence="3 12" id="KW-0813">Transport</keyword>
<comment type="similarity">
    <text evidence="2 12">Belongs to the ATPase alpha/beta chains family.</text>
</comment>
<dbReference type="EMBL" id="LAQJ01000176">
    <property type="protein sequence ID" value="KKO19585.1"/>
    <property type="molecule type" value="Genomic_DNA"/>
</dbReference>
<dbReference type="SUPFAM" id="SSF52540">
    <property type="entry name" value="P-loop containing nucleoside triphosphate hydrolases"/>
    <property type="match status" value="1"/>
</dbReference>
<evidence type="ECO:0000256" key="7">
    <source>
        <dbReference type="ARBA" id="ARBA00022967"/>
    </source>
</evidence>
<comment type="catalytic activity">
    <reaction evidence="12">
        <text>ATP + H2O + 4 H(+)(in) = ADP + phosphate + 5 H(+)(out)</text>
        <dbReference type="Rhea" id="RHEA:57720"/>
        <dbReference type="ChEBI" id="CHEBI:15377"/>
        <dbReference type="ChEBI" id="CHEBI:15378"/>
        <dbReference type="ChEBI" id="CHEBI:30616"/>
        <dbReference type="ChEBI" id="CHEBI:43474"/>
        <dbReference type="ChEBI" id="CHEBI:456216"/>
        <dbReference type="EC" id="7.1.2.2"/>
    </reaction>
</comment>
<evidence type="ECO:0000256" key="8">
    <source>
        <dbReference type="ARBA" id="ARBA00023065"/>
    </source>
</evidence>
<evidence type="ECO:0000256" key="1">
    <source>
        <dbReference type="ARBA" id="ARBA00004370"/>
    </source>
</evidence>
<dbReference type="InterPro" id="IPR055190">
    <property type="entry name" value="ATP-synt_VA_C"/>
</dbReference>
<dbReference type="SMART" id="SM00382">
    <property type="entry name" value="AAA"/>
    <property type="match status" value="1"/>
</dbReference>
<dbReference type="AlphaFoldDB" id="A0A0M2UVI2"/>
<keyword evidence="5 12" id="KW-0375">Hydrogen ion transport</keyword>
<dbReference type="Pfam" id="PF22919">
    <property type="entry name" value="ATP-synt_VA_C"/>
    <property type="match status" value="1"/>
</dbReference>
<keyword evidence="15" id="KW-1185">Reference proteome</keyword>
<dbReference type="Pfam" id="PF00006">
    <property type="entry name" value="ATP-synt_ab"/>
    <property type="match status" value="1"/>
</dbReference>
<keyword evidence="11 12" id="KW-0066">ATP synthesis</keyword>
<dbReference type="PANTHER" id="PTHR15184:SF71">
    <property type="entry name" value="ATP SYNTHASE SUBUNIT BETA, MITOCHONDRIAL"/>
    <property type="match status" value="1"/>
</dbReference>
<dbReference type="Gene3D" id="2.40.10.170">
    <property type="match status" value="1"/>
</dbReference>
<gene>
    <name evidence="12 14" type="primary">atpD</name>
    <name evidence="14" type="ORF">BROFUL_01692</name>
</gene>
<evidence type="ECO:0000313" key="14">
    <source>
        <dbReference type="EMBL" id="KKO19585.1"/>
    </source>
</evidence>
<dbReference type="PROSITE" id="PS00152">
    <property type="entry name" value="ATPASE_ALPHA_BETA"/>
    <property type="match status" value="1"/>
</dbReference>
<dbReference type="PANTHER" id="PTHR15184">
    <property type="entry name" value="ATP SYNTHASE"/>
    <property type="match status" value="1"/>
</dbReference>
<keyword evidence="12" id="KW-1003">Cell membrane</keyword>
<dbReference type="Gene3D" id="1.10.1140.10">
    <property type="entry name" value="Bovine Mitochondrial F1-atpase, Atp Synthase Beta Chain, Chain D, domain 3"/>
    <property type="match status" value="1"/>
</dbReference>
<dbReference type="Gene3D" id="3.40.50.300">
    <property type="entry name" value="P-loop containing nucleotide triphosphate hydrolases"/>
    <property type="match status" value="1"/>
</dbReference>
<dbReference type="GO" id="GO:0005886">
    <property type="term" value="C:plasma membrane"/>
    <property type="evidence" value="ECO:0007669"/>
    <property type="project" value="UniProtKB-SubCell"/>
</dbReference>
<evidence type="ECO:0000313" key="15">
    <source>
        <dbReference type="Proteomes" id="UP000034954"/>
    </source>
</evidence>
<dbReference type="InterPro" id="IPR024034">
    <property type="entry name" value="ATPase_F1/V1_b/a_C"/>
</dbReference>
<dbReference type="InterPro" id="IPR003593">
    <property type="entry name" value="AAA+_ATPase"/>
</dbReference>
<proteinExistence type="inferred from homology"/>
<keyword evidence="9 12" id="KW-0472">Membrane</keyword>
<dbReference type="GO" id="GO:0005524">
    <property type="term" value="F:ATP binding"/>
    <property type="evidence" value="ECO:0007669"/>
    <property type="project" value="UniProtKB-UniRule"/>
</dbReference>
<evidence type="ECO:0000256" key="3">
    <source>
        <dbReference type="ARBA" id="ARBA00022448"/>
    </source>
</evidence>
<dbReference type="InterPro" id="IPR027417">
    <property type="entry name" value="P-loop_NTPase"/>
</dbReference>
<feature type="domain" description="AAA+ ATPase" evidence="13">
    <location>
        <begin position="166"/>
        <end position="430"/>
    </location>
</feature>
<dbReference type="Proteomes" id="UP000034954">
    <property type="component" value="Unassembled WGS sequence"/>
</dbReference>
<keyword evidence="8 12" id="KW-0406">Ion transport</keyword>
<sequence>MYDTATIHLDRKTFENQRSYVTIAFMKGVIIAIHGDVIEIEFSEGLPNINDSLVVKKTDETNIILEVHDHISSTSVKAIALGFTQGLKRGMTVVSSGSSLKIPAGKNCLGRAFNVFGEPIDGKPPLENSHLIPIHKASPVLEEQIPASGILETGIKIIDLLSPFPRGGKIGLFGGAGVGKTVLLMEFIYKIAKVYSGTSIFCGVGERMREGHELWREMERQDIIGNAILVFGQMCESPGIRFRTPLTAIALAEFFRDEMGSDILFLMDNIYRFVQAGNEVSVLLGRLSSRVGYQPTLLSEIAEVEERIVSTQKGSITSVQAIYVPADDITDPAVANVFPHLDTTVVLSREIASKGLYPAIDPLLSTSKFLSPEDAGERHYEISRKAKEHLSRYKELLDIIAMLGIEELSPADRLIVKRARRLEMFLTQPFFLTEEFTGRKGKHVPLSKTLDGCEMILSGKMDDTSENAFFMIGDMGEIK</sequence>
<evidence type="ECO:0000256" key="11">
    <source>
        <dbReference type="ARBA" id="ARBA00023310"/>
    </source>
</evidence>
<evidence type="ECO:0000256" key="5">
    <source>
        <dbReference type="ARBA" id="ARBA00022781"/>
    </source>
</evidence>
<dbReference type="SUPFAM" id="SSF47917">
    <property type="entry name" value="C-terminal domain of alpha and beta subunits of F1 ATP synthase"/>
    <property type="match status" value="1"/>
</dbReference>
<reference evidence="14 15" key="1">
    <citation type="journal article" date="2013" name="BMC Microbiol.">
        <title>Identification of the type II cytochrome c maturation pathway in anammox bacteria by comparative genomics.</title>
        <authorList>
            <person name="Ferousi C."/>
            <person name="Speth D.R."/>
            <person name="Reimann J."/>
            <person name="Op den Camp H.J."/>
            <person name="Allen J.W."/>
            <person name="Keltjens J.T."/>
            <person name="Jetten M.S."/>
        </authorList>
    </citation>
    <scope>NUCLEOTIDE SEQUENCE [LARGE SCALE GENOMIC DNA]</scope>
    <source>
        <strain evidence="14">RU1</strain>
    </source>
</reference>
<comment type="function">
    <text evidence="12">Produces ATP from ADP in the presence of a proton gradient across the membrane. The catalytic sites are hosted primarily by the beta subunits.</text>
</comment>
<keyword evidence="6 12" id="KW-0067">ATP-binding</keyword>
<dbReference type="CDD" id="cd18110">
    <property type="entry name" value="ATP-synt_F1_beta_C"/>
    <property type="match status" value="1"/>
</dbReference>
<keyword evidence="7 12" id="KW-1278">Translocase</keyword>
<dbReference type="Pfam" id="PF02874">
    <property type="entry name" value="ATP-synt_ab_N"/>
    <property type="match status" value="1"/>
</dbReference>
<dbReference type="InterPro" id="IPR004100">
    <property type="entry name" value="ATPase_F1/V1/A1_a/bsu_N"/>
</dbReference>
<evidence type="ECO:0000256" key="4">
    <source>
        <dbReference type="ARBA" id="ARBA00022741"/>
    </source>
</evidence>
<evidence type="ECO:0000256" key="6">
    <source>
        <dbReference type="ARBA" id="ARBA00022840"/>
    </source>
</evidence>
<evidence type="ECO:0000256" key="10">
    <source>
        <dbReference type="ARBA" id="ARBA00023196"/>
    </source>
</evidence>
<keyword evidence="4 12" id="KW-0547">Nucleotide-binding</keyword>
<accession>A0A0M2UVI2</accession>
<comment type="subcellular location">
    <subcellularLocation>
        <location evidence="12">Cell membrane</location>
        <topology evidence="12">Peripheral membrane protein</topology>
    </subcellularLocation>
    <subcellularLocation>
        <location evidence="1">Membrane</location>
    </subcellularLocation>
</comment>
<dbReference type="GO" id="GO:0046933">
    <property type="term" value="F:proton-transporting ATP synthase activity, rotational mechanism"/>
    <property type="evidence" value="ECO:0007669"/>
    <property type="project" value="UniProtKB-UniRule"/>
</dbReference>
<dbReference type="NCBIfam" id="TIGR01039">
    <property type="entry name" value="atpD"/>
    <property type="match status" value="1"/>
</dbReference>
<dbReference type="PATRIC" id="fig|380242.3.peg.2097"/>
<protein>
    <recommendedName>
        <fullName evidence="12">ATP synthase subunit beta</fullName>
        <ecNumber evidence="12">7.1.2.2</ecNumber>
    </recommendedName>
    <alternativeName>
        <fullName evidence="12">ATP synthase F1 sector subunit beta</fullName>
    </alternativeName>
    <alternativeName>
        <fullName evidence="12">F-ATPase subunit beta</fullName>
    </alternativeName>
</protein>
<dbReference type="HAMAP" id="MF_01347">
    <property type="entry name" value="ATP_synth_beta_bact"/>
    <property type="match status" value="1"/>
</dbReference>
<dbReference type="SUPFAM" id="SSF50615">
    <property type="entry name" value="N-terminal domain of alpha and beta subunits of F1 ATP synthase"/>
    <property type="match status" value="1"/>
</dbReference>
<comment type="caution">
    <text evidence="14">The sequence shown here is derived from an EMBL/GenBank/DDBJ whole genome shotgun (WGS) entry which is preliminary data.</text>
</comment>
<dbReference type="CDD" id="cd01133">
    <property type="entry name" value="F1-ATPase_beta_CD"/>
    <property type="match status" value="1"/>
</dbReference>
<evidence type="ECO:0000259" key="13">
    <source>
        <dbReference type="SMART" id="SM00382"/>
    </source>
</evidence>
<dbReference type="InterPro" id="IPR050053">
    <property type="entry name" value="ATPase_alpha/beta_chains"/>
</dbReference>
<name>A0A0M2UVI2_9BACT</name>
<dbReference type="GO" id="GO:0016787">
    <property type="term" value="F:hydrolase activity"/>
    <property type="evidence" value="ECO:0007669"/>
    <property type="project" value="UniProtKB-KW"/>
</dbReference>
<dbReference type="EC" id="7.1.2.2" evidence="12"/>
<keyword evidence="10 12" id="KW-0139">CF(1)</keyword>
<dbReference type="InterPro" id="IPR036121">
    <property type="entry name" value="ATPase_F1/V1/A1_a/bsu_N_sf"/>
</dbReference>
<dbReference type="InterPro" id="IPR020003">
    <property type="entry name" value="ATPase_a/bsu_AS"/>
</dbReference>
<evidence type="ECO:0000256" key="9">
    <source>
        <dbReference type="ARBA" id="ARBA00023136"/>
    </source>
</evidence>
<dbReference type="CDD" id="cd18115">
    <property type="entry name" value="ATP-synt_F1_beta_N"/>
    <property type="match status" value="1"/>
</dbReference>
<evidence type="ECO:0000256" key="12">
    <source>
        <dbReference type="HAMAP-Rule" id="MF_01347"/>
    </source>
</evidence>